<dbReference type="EMBL" id="BNAT01000041">
    <property type="protein sequence ID" value="GHE54716.1"/>
    <property type="molecule type" value="Genomic_DNA"/>
</dbReference>
<proteinExistence type="predicted"/>
<keyword evidence="3" id="KW-1185">Reference proteome</keyword>
<organism evidence="2 3">
    <name type="scientific">Streptomyces capitiformicae</name>
    <dbReference type="NCBI Taxonomy" id="2014920"/>
    <lineage>
        <taxon>Bacteria</taxon>
        <taxon>Bacillati</taxon>
        <taxon>Actinomycetota</taxon>
        <taxon>Actinomycetes</taxon>
        <taxon>Kitasatosporales</taxon>
        <taxon>Streptomycetaceae</taxon>
        <taxon>Streptomyces</taxon>
    </lineage>
</organism>
<evidence type="ECO:0000313" key="2">
    <source>
        <dbReference type="EMBL" id="GHE54716.1"/>
    </source>
</evidence>
<gene>
    <name evidence="2" type="ORF">GCM10017771_77090</name>
</gene>
<accession>A0A918ZIB2</accession>
<feature type="compositionally biased region" description="Gly residues" evidence="1">
    <location>
        <begin position="76"/>
        <end position="85"/>
    </location>
</feature>
<sequence>MSPKRRSASTPLSSRRPGIRPRTTQRRPPAGRIHENEGPHRHEHRDEPPSRPANSRRRSGRRLSLTAVGRLRGSASGTGKGGTGSKKGLAAALPVEGPRTVGKPDVASARLPNGAVTEPGYLTLPTHLKGKYPS</sequence>
<protein>
    <submittedName>
        <fullName evidence="2">Uncharacterized protein</fullName>
    </submittedName>
</protein>
<feature type="compositionally biased region" description="Basic and acidic residues" evidence="1">
    <location>
        <begin position="32"/>
        <end position="49"/>
    </location>
</feature>
<evidence type="ECO:0000313" key="3">
    <source>
        <dbReference type="Proteomes" id="UP000603227"/>
    </source>
</evidence>
<dbReference type="Proteomes" id="UP000603227">
    <property type="component" value="Unassembled WGS sequence"/>
</dbReference>
<reference evidence="2" key="1">
    <citation type="journal article" date="2014" name="Int. J. Syst. Evol. Microbiol.">
        <title>Complete genome sequence of Corynebacterium casei LMG S-19264T (=DSM 44701T), isolated from a smear-ripened cheese.</title>
        <authorList>
            <consortium name="US DOE Joint Genome Institute (JGI-PGF)"/>
            <person name="Walter F."/>
            <person name="Albersmeier A."/>
            <person name="Kalinowski J."/>
            <person name="Ruckert C."/>
        </authorList>
    </citation>
    <scope>NUCLEOTIDE SEQUENCE</scope>
    <source>
        <strain evidence="2">CGMCC 4.7403</strain>
    </source>
</reference>
<reference evidence="2" key="2">
    <citation type="submission" date="2020-09" db="EMBL/GenBank/DDBJ databases">
        <authorList>
            <person name="Sun Q."/>
            <person name="Zhou Y."/>
        </authorList>
    </citation>
    <scope>NUCLEOTIDE SEQUENCE</scope>
    <source>
        <strain evidence="2">CGMCC 4.7403</strain>
    </source>
</reference>
<name>A0A918ZIB2_9ACTN</name>
<comment type="caution">
    <text evidence="2">The sequence shown here is derived from an EMBL/GenBank/DDBJ whole genome shotgun (WGS) entry which is preliminary data.</text>
</comment>
<dbReference type="AlphaFoldDB" id="A0A918ZIB2"/>
<feature type="region of interest" description="Disordered" evidence="1">
    <location>
        <begin position="1"/>
        <end position="115"/>
    </location>
</feature>
<evidence type="ECO:0000256" key="1">
    <source>
        <dbReference type="SAM" id="MobiDB-lite"/>
    </source>
</evidence>